<organism evidence="9 10">
    <name type="scientific">Symmachiella dynata</name>
    <dbReference type="NCBI Taxonomy" id="2527995"/>
    <lineage>
        <taxon>Bacteria</taxon>
        <taxon>Pseudomonadati</taxon>
        <taxon>Planctomycetota</taxon>
        <taxon>Planctomycetia</taxon>
        <taxon>Planctomycetales</taxon>
        <taxon>Planctomycetaceae</taxon>
        <taxon>Symmachiella</taxon>
    </lineage>
</organism>
<evidence type="ECO:0000256" key="6">
    <source>
        <dbReference type="ARBA" id="ARBA00022989"/>
    </source>
</evidence>
<dbReference type="RefSeq" id="WP_145373715.1">
    <property type="nucleotide sequence ID" value="NZ_CP036276.1"/>
</dbReference>
<feature type="transmembrane region" description="Helical" evidence="8">
    <location>
        <begin position="618"/>
        <end position="641"/>
    </location>
</feature>
<dbReference type="InterPro" id="IPR004763">
    <property type="entry name" value="CusA-like"/>
</dbReference>
<feature type="transmembrane region" description="Helical" evidence="8">
    <location>
        <begin position="1067"/>
        <end position="1089"/>
    </location>
</feature>
<dbReference type="EMBL" id="CP036276">
    <property type="protein sequence ID" value="QDU41705.1"/>
    <property type="molecule type" value="Genomic_DNA"/>
</dbReference>
<evidence type="ECO:0000256" key="4">
    <source>
        <dbReference type="ARBA" id="ARBA00022475"/>
    </source>
</evidence>
<reference evidence="9 10" key="1">
    <citation type="submission" date="2019-02" db="EMBL/GenBank/DDBJ databases">
        <title>Deep-cultivation of Planctomycetes and their phenomic and genomic characterization uncovers novel biology.</title>
        <authorList>
            <person name="Wiegand S."/>
            <person name="Jogler M."/>
            <person name="Boedeker C."/>
            <person name="Pinto D."/>
            <person name="Vollmers J."/>
            <person name="Rivas-Marin E."/>
            <person name="Kohn T."/>
            <person name="Peeters S.H."/>
            <person name="Heuer A."/>
            <person name="Rast P."/>
            <person name="Oberbeckmann S."/>
            <person name="Bunk B."/>
            <person name="Jeske O."/>
            <person name="Meyerdierks A."/>
            <person name="Storesund J.E."/>
            <person name="Kallscheuer N."/>
            <person name="Luecker S."/>
            <person name="Lage O.M."/>
            <person name="Pohl T."/>
            <person name="Merkel B.J."/>
            <person name="Hornburger P."/>
            <person name="Mueller R.-W."/>
            <person name="Bruemmer F."/>
            <person name="Labrenz M."/>
            <person name="Spormann A.M."/>
            <person name="Op den Camp H."/>
            <person name="Overmann J."/>
            <person name="Amann R."/>
            <person name="Jetten M.S.M."/>
            <person name="Mascher T."/>
            <person name="Medema M.H."/>
            <person name="Devos D.P."/>
            <person name="Kaster A.-K."/>
            <person name="Ovreas L."/>
            <person name="Rohde M."/>
            <person name="Galperin M.Y."/>
            <person name="Jogler C."/>
        </authorList>
    </citation>
    <scope>NUCLEOTIDE SEQUENCE [LARGE SCALE GENOMIC DNA]</scope>
    <source>
        <strain evidence="9 10">Mal52</strain>
    </source>
</reference>
<feature type="transmembrane region" description="Helical" evidence="8">
    <location>
        <begin position="1019"/>
        <end position="1046"/>
    </location>
</feature>
<dbReference type="Gene3D" id="3.30.70.1430">
    <property type="entry name" value="Multidrug efflux transporter AcrB pore domain"/>
    <property type="match status" value="2"/>
</dbReference>
<keyword evidence="4" id="KW-1003">Cell membrane</keyword>
<dbReference type="InterPro" id="IPR027463">
    <property type="entry name" value="AcrB_DN_DC_subdom"/>
</dbReference>
<feature type="transmembrane region" description="Helical" evidence="8">
    <location>
        <begin position="534"/>
        <end position="553"/>
    </location>
</feature>
<name>A0A517ZGV2_9PLAN</name>
<dbReference type="Gene3D" id="1.20.1640.10">
    <property type="entry name" value="Multidrug efflux transporter AcrB transmembrane domain"/>
    <property type="match status" value="3"/>
</dbReference>
<dbReference type="SUPFAM" id="SSF82714">
    <property type="entry name" value="Multidrug efflux transporter AcrB TolC docking domain, DN and DC subdomains"/>
    <property type="match status" value="2"/>
</dbReference>
<dbReference type="KEGG" id="sdyn:Mal52_01580"/>
<evidence type="ECO:0000256" key="3">
    <source>
        <dbReference type="ARBA" id="ARBA00022448"/>
    </source>
</evidence>
<dbReference type="NCBIfam" id="TIGR00914">
    <property type="entry name" value="2A0601"/>
    <property type="match status" value="1"/>
</dbReference>
<accession>A0A517ZGV2</accession>
<feature type="transmembrane region" description="Helical" evidence="8">
    <location>
        <begin position="565"/>
        <end position="590"/>
    </location>
</feature>
<feature type="transmembrane region" description="Helical" evidence="8">
    <location>
        <begin position="1095"/>
        <end position="1117"/>
    </location>
</feature>
<dbReference type="Gene3D" id="3.30.70.1320">
    <property type="entry name" value="Multidrug efflux transporter AcrB pore domain like"/>
    <property type="match status" value="2"/>
</dbReference>
<keyword evidence="3" id="KW-0813">Transport</keyword>
<sequence length="1145" mass="126026">MLDSVIRFSLRHRPLILMLSIAALVYGGYLSTTMPIDVFPDLDRPRVVILTECPGYSPEEIETLVTQPIEQAVLGANGVVAVRSQSSMGLVVIYIEFEWDTEIRAARQVVQERLATVLGLMPEGVQPLLAPPTSIMGQIMHVGIHRQNGPHGGQLATIGQSGMLLEQVTTDSGVKYYAWKPHQRHEPESWEEIPIDDWNELETEHANADGQTIHLTIAGEQYVATFLSPKQQSMELRTIADWVVRPRLLRLSGIAEVIVLGADEKQYHVEMNPEKLLEYGVSVQQVEDAVRNNNLNTSGGFTKEGQLERPIRVIGRLGPGSAQVIEDLRKIPVDAGTSRPVLIEEVADVQEGSPQKRGDASIDGHAGIVITLVKQPHVDTRGLTERIHAALIDVEESLPADILINRDLFQLKNFIDRGIYYVGEALVIGAVLVVVVLAVFLMNFRTTFITLTAIPLSLMITTLVFRLIGEVIGRELSINVMTLGGLAVAMGELVDDAIVDVENIYRRLNENNARPEPRPALLVVYEASREIRSAIVFGTAVVILVFLPLFAMSGVEGRLFVPLGIAYIVSILASLVVSLTVTPVLSFYLLAGSKATHRHRDGLLLRVLKWMASFLVRFSMRFAGILLVLTWGLVGVSALVLSQLGADFLPQFDEGSVQVNLTLPAGASLQATNDAADIVDAKLEPLLKTSANPEGEILHFVRRSGRAELDEHAQPVNMSEYILSMNPASEQSRDETIQGLLAELKQELPGVDIEIDQPLAHLISHMLSGVYAHVAIKIYGDDLSTLQRLAQQVKGEIEDIPGMTTPVIESQVFVDELHIVLRPEELAYYGVSRAYVAHYVQTALRGDTVSQVLEGSRRFDLVVRLRDEERTDYFSLRDLRIDLPEGRGQIKLEDVAEFPDGKTGPNQLMRENVRRRMVVRCNTQGRDLGSVVADIENRINSRIRLPEGYYVEYAGQFESQRSATLMISLLAAVSLIGVFVVLLMLMPSVRVVLQILNAIPTAFIGGVAALALTGQTLTVASLVGFISLGGIAVRNGILLVTHYFHLIEQEDEEFSKPMILRGSLERLAPVLMTAITAVMGLLPIVVGGQKPGLEILYPVATVIVGGLITSTFCEFLIHPGLFWKFSGRDAIRRTEGELSEEELLQ</sequence>
<feature type="transmembrane region" description="Helical" evidence="8">
    <location>
        <begin position="965"/>
        <end position="985"/>
    </location>
</feature>
<protein>
    <submittedName>
        <fullName evidence="9">Cobalt-zinc-cadmium resistance protein CzcA</fullName>
    </submittedName>
</protein>
<proteinExistence type="inferred from homology"/>
<dbReference type="InterPro" id="IPR001036">
    <property type="entry name" value="Acrflvin-R"/>
</dbReference>
<keyword evidence="7 8" id="KW-0472">Membrane</keyword>
<dbReference type="GO" id="GO:0005886">
    <property type="term" value="C:plasma membrane"/>
    <property type="evidence" value="ECO:0007669"/>
    <property type="project" value="UniProtKB-SubCell"/>
</dbReference>
<dbReference type="SUPFAM" id="SSF82693">
    <property type="entry name" value="Multidrug efflux transporter AcrB pore domain, PN1, PN2, PC1 and PC2 subdomains"/>
    <property type="match status" value="2"/>
</dbReference>
<dbReference type="Pfam" id="PF00873">
    <property type="entry name" value="ACR_tran"/>
    <property type="match status" value="2"/>
</dbReference>
<keyword evidence="6 8" id="KW-1133">Transmembrane helix</keyword>
<evidence type="ECO:0000256" key="7">
    <source>
        <dbReference type="ARBA" id="ARBA00023136"/>
    </source>
</evidence>
<feature type="transmembrane region" description="Helical" evidence="8">
    <location>
        <begin position="15"/>
        <end position="36"/>
    </location>
</feature>
<dbReference type="AlphaFoldDB" id="A0A517ZGV2"/>
<dbReference type="PANTHER" id="PTHR32063">
    <property type="match status" value="1"/>
</dbReference>
<comment type="subcellular location">
    <subcellularLocation>
        <location evidence="1">Cell membrane</location>
        <topology evidence="1">Multi-pass membrane protein</topology>
    </subcellularLocation>
</comment>
<dbReference type="PANTHER" id="PTHR32063:SF4">
    <property type="entry name" value="SLR6043 PROTEIN"/>
    <property type="match status" value="1"/>
</dbReference>
<feature type="transmembrane region" description="Helical" evidence="8">
    <location>
        <begin position="419"/>
        <end position="442"/>
    </location>
</feature>
<evidence type="ECO:0000313" key="10">
    <source>
        <dbReference type="Proteomes" id="UP000319383"/>
    </source>
</evidence>
<evidence type="ECO:0000256" key="1">
    <source>
        <dbReference type="ARBA" id="ARBA00004651"/>
    </source>
</evidence>
<dbReference type="Gene3D" id="3.30.70.1440">
    <property type="entry name" value="Multidrug efflux transporter AcrB pore domain"/>
    <property type="match status" value="1"/>
</dbReference>
<feature type="transmembrane region" description="Helical" evidence="8">
    <location>
        <begin position="448"/>
        <end position="468"/>
    </location>
</feature>
<evidence type="ECO:0000313" key="9">
    <source>
        <dbReference type="EMBL" id="QDU41705.1"/>
    </source>
</evidence>
<dbReference type="GO" id="GO:0042910">
    <property type="term" value="F:xenobiotic transmembrane transporter activity"/>
    <property type="evidence" value="ECO:0007669"/>
    <property type="project" value="TreeGrafter"/>
</dbReference>
<dbReference type="SUPFAM" id="SSF82866">
    <property type="entry name" value="Multidrug efflux transporter AcrB transmembrane domain"/>
    <property type="match status" value="2"/>
</dbReference>
<comment type="similarity">
    <text evidence="2">Belongs to the resistance-nodulation-cell division (RND) (TC 2.A.6) family.</text>
</comment>
<evidence type="ECO:0000256" key="5">
    <source>
        <dbReference type="ARBA" id="ARBA00022692"/>
    </source>
</evidence>
<gene>
    <name evidence="9" type="primary">czcA_1</name>
    <name evidence="9" type="ORF">Mal52_01580</name>
</gene>
<dbReference type="GO" id="GO:0008324">
    <property type="term" value="F:monoatomic cation transmembrane transporter activity"/>
    <property type="evidence" value="ECO:0007669"/>
    <property type="project" value="InterPro"/>
</dbReference>
<feature type="transmembrane region" description="Helical" evidence="8">
    <location>
        <begin position="992"/>
        <end position="1013"/>
    </location>
</feature>
<evidence type="ECO:0000256" key="2">
    <source>
        <dbReference type="ARBA" id="ARBA00010942"/>
    </source>
</evidence>
<keyword evidence="5 8" id="KW-0812">Transmembrane</keyword>
<dbReference type="Proteomes" id="UP000319383">
    <property type="component" value="Chromosome"/>
</dbReference>
<evidence type="ECO:0000256" key="8">
    <source>
        <dbReference type="SAM" id="Phobius"/>
    </source>
</evidence>
<dbReference type="Gene3D" id="3.30.2090.10">
    <property type="entry name" value="Multidrug efflux transporter AcrB TolC docking domain, DN and DC subdomains"/>
    <property type="match status" value="2"/>
</dbReference>
<keyword evidence="10" id="KW-1185">Reference proteome</keyword>